<dbReference type="EMBL" id="BPLR01000646">
    <property type="protein sequence ID" value="GIY96328.1"/>
    <property type="molecule type" value="Genomic_DNA"/>
</dbReference>
<organism evidence="1 2">
    <name type="scientific">Caerostris extrusa</name>
    <name type="common">Bark spider</name>
    <name type="synonym">Caerostris bankana</name>
    <dbReference type="NCBI Taxonomy" id="172846"/>
    <lineage>
        <taxon>Eukaryota</taxon>
        <taxon>Metazoa</taxon>
        <taxon>Ecdysozoa</taxon>
        <taxon>Arthropoda</taxon>
        <taxon>Chelicerata</taxon>
        <taxon>Arachnida</taxon>
        <taxon>Araneae</taxon>
        <taxon>Araneomorphae</taxon>
        <taxon>Entelegynae</taxon>
        <taxon>Araneoidea</taxon>
        <taxon>Araneidae</taxon>
        <taxon>Caerostris</taxon>
    </lineage>
</organism>
<sequence>MFLKCYEIVFSSFEHVECFPQIENLQDLQAPPTTFADLLKPQNGTLIKSYWSRTIVVPDVRAKVFKGQRIKPLVIEGKLLKHTFLPVCFHNSTATANLQPVRPRWRLFSC</sequence>
<gene>
    <name evidence="1" type="ORF">CEXT_31871</name>
</gene>
<reference evidence="1 2" key="1">
    <citation type="submission" date="2021-06" db="EMBL/GenBank/DDBJ databases">
        <title>Caerostris extrusa draft genome.</title>
        <authorList>
            <person name="Kono N."/>
            <person name="Arakawa K."/>
        </authorList>
    </citation>
    <scope>NUCLEOTIDE SEQUENCE [LARGE SCALE GENOMIC DNA]</scope>
</reference>
<comment type="caution">
    <text evidence="1">The sequence shown here is derived from an EMBL/GenBank/DDBJ whole genome shotgun (WGS) entry which is preliminary data.</text>
</comment>
<evidence type="ECO:0000313" key="1">
    <source>
        <dbReference type="EMBL" id="GIY96328.1"/>
    </source>
</evidence>
<protein>
    <submittedName>
        <fullName evidence="1">Uncharacterized protein</fullName>
    </submittedName>
</protein>
<evidence type="ECO:0000313" key="2">
    <source>
        <dbReference type="Proteomes" id="UP001054945"/>
    </source>
</evidence>
<accession>A0AAV4XNV8</accession>
<dbReference type="AlphaFoldDB" id="A0AAV4XNV8"/>
<dbReference type="Proteomes" id="UP001054945">
    <property type="component" value="Unassembled WGS sequence"/>
</dbReference>
<name>A0AAV4XNV8_CAEEX</name>
<proteinExistence type="predicted"/>
<keyword evidence="2" id="KW-1185">Reference proteome</keyword>